<accession>A0ABV8M2Y5</accession>
<gene>
    <name evidence="2" type="primary">pseI</name>
    <name evidence="2" type="ORF">ACFOZ4_41325</name>
</gene>
<dbReference type="InterPro" id="IPR057736">
    <property type="entry name" value="SAF_PseI/NeuA/NeuB"/>
</dbReference>
<sequence>ALQIVDAVAESGAHALKLQTYTPDTITIDVDTPEFRISAGHDLWGGESLYQLFQKAHTPFEWHKPIFDRAASHGLTVFSAPFDPTAIELLESLGAPAYKIASSELVDLPLIRLAAQTGKPLIISTGMASVADIAHALDTARGAGATQIVLLACTASYPSPPQDSNLRRIPILAETFDVQVGLSDHTLGIGVPIASVAFGATVIEKHITLAREDGGVDSAFSMTPAEMRALVDESERAWLALGSTHIGPTESEKEGLRFRRSLYVVEDVTAGDPVTPANVRSIRPANGLPPI</sequence>
<feature type="non-terminal residue" evidence="2">
    <location>
        <position position="1"/>
    </location>
</feature>
<dbReference type="Pfam" id="PF03102">
    <property type="entry name" value="NeuB"/>
    <property type="match status" value="1"/>
</dbReference>
<protein>
    <submittedName>
        <fullName evidence="2">Pseudaminic acid synthase</fullName>
        <ecNumber evidence="2">2.5.1.97</ecNumber>
    </submittedName>
</protein>
<keyword evidence="3" id="KW-1185">Reference proteome</keyword>
<reference evidence="3" key="1">
    <citation type="journal article" date="2019" name="Int. J. Syst. Evol. Microbiol.">
        <title>The Global Catalogue of Microorganisms (GCM) 10K type strain sequencing project: providing services to taxonomists for standard genome sequencing and annotation.</title>
        <authorList>
            <consortium name="The Broad Institute Genomics Platform"/>
            <consortium name="The Broad Institute Genome Sequencing Center for Infectious Disease"/>
            <person name="Wu L."/>
            <person name="Ma J."/>
        </authorList>
    </citation>
    <scope>NUCLEOTIDE SEQUENCE [LARGE SCALE GENOMIC DNA]</scope>
    <source>
        <strain evidence="3">CGMCC 4.7289</strain>
    </source>
</reference>
<dbReference type="EMBL" id="JBHSAY010000042">
    <property type="protein sequence ID" value="MFC4137083.1"/>
    <property type="molecule type" value="Genomic_DNA"/>
</dbReference>
<evidence type="ECO:0000259" key="1">
    <source>
        <dbReference type="Pfam" id="PF03102"/>
    </source>
</evidence>
<dbReference type="InterPro" id="IPR036732">
    <property type="entry name" value="AFP_Neu5c_C_sf"/>
</dbReference>
<feature type="domain" description="PseI/NeuA/B-like" evidence="1">
    <location>
        <begin position="4"/>
        <end position="244"/>
    </location>
</feature>
<dbReference type="InterPro" id="IPR013132">
    <property type="entry name" value="PseI/NeuA/B-like_N"/>
</dbReference>
<organism evidence="2 3">
    <name type="scientific">Hamadaea flava</name>
    <dbReference type="NCBI Taxonomy" id="1742688"/>
    <lineage>
        <taxon>Bacteria</taxon>
        <taxon>Bacillati</taxon>
        <taxon>Actinomycetota</taxon>
        <taxon>Actinomycetes</taxon>
        <taxon>Micromonosporales</taxon>
        <taxon>Micromonosporaceae</taxon>
        <taxon>Hamadaea</taxon>
    </lineage>
</organism>
<dbReference type="InterPro" id="IPR013785">
    <property type="entry name" value="Aldolase_TIM"/>
</dbReference>
<dbReference type="Proteomes" id="UP001595816">
    <property type="component" value="Unassembled WGS sequence"/>
</dbReference>
<keyword evidence="2" id="KW-0808">Transferase</keyword>
<dbReference type="InterPro" id="IPR020030">
    <property type="entry name" value="Pseudaminic_synth_PseI"/>
</dbReference>
<dbReference type="PANTHER" id="PTHR42966:SF2">
    <property type="entry name" value="PSEUDAMINIC ACID SYNTHASE"/>
    <property type="match status" value="1"/>
</dbReference>
<dbReference type="NCBIfam" id="TIGR03586">
    <property type="entry name" value="PseI"/>
    <property type="match status" value="1"/>
</dbReference>
<comment type="caution">
    <text evidence="2">The sequence shown here is derived from an EMBL/GenBank/DDBJ whole genome shotgun (WGS) entry which is preliminary data.</text>
</comment>
<dbReference type="GO" id="GO:0016740">
    <property type="term" value="F:transferase activity"/>
    <property type="evidence" value="ECO:0007669"/>
    <property type="project" value="UniProtKB-KW"/>
</dbReference>
<proteinExistence type="predicted"/>
<evidence type="ECO:0000313" key="3">
    <source>
        <dbReference type="Proteomes" id="UP001595816"/>
    </source>
</evidence>
<dbReference type="SUPFAM" id="SSF51269">
    <property type="entry name" value="AFP III-like domain"/>
    <property type="match status" value="1"/>
</dbReference>
<dbReference type="InterPro" id="IPR051690">
    <property type="entry name" value="PseI-like"/>
</dbReference>
<name>A0ABV8M2Y5_9ACTN</name>
<dbReference type="EC" id="2.5.1.97" evidence="2"/>
<evidence type="ECO:0000313" key="2">
    <source>
        <dbReference type="EMBL" id="MFC4137083.1"/>
    </source>
</evidence>
<dbReference type="CDD" id="cd11615">
    <property type="entry name" value="SAF_NeuB_like"/>
    <property type="match status" value="1"/>
</dbReference>
<dbReference type="SUPFAM" id="SSF51569">
    <property type="entry name" value="Aldolase"/>
    <property type="match status" value="1"/>
</dbReference>
<dbReference type="PANTHER" id="PTHR42966">
    <property type="entry name" value="N-ACETYLNEURAMINATE SYNTHASE"/>
    <property type="match status" value="1"/>
</dbReference>
<feature type="non-terminal residue" evidence="2">
    <location>
        <position position="291"/>
    </location>
</feature>
<dbReference type="RefSeq" id="WP_382192265.1">
    <property type="nucleotide sequence ID" value="NZ_JBHSAY010000042.1"/>
</dbReference>
<dbReference type="Gene3D" id="3.20.20.70">
    <property type="entry name" value="Aldolase class I"/>
    <property type="match status" value="1"/>
</dbReference>